<feature type="domain" description="TonB-dependent receptor plug" evidence="1">
    <location>
        <begin position="49"/>
        <end position="148"/>
    </location>
</feature>
<keyword evidence="2" id="KW-0675">Receptor</keyword>
<gene>
    <name evidence="2" type="ORF">B0I24_101425</name>
</gene>
<proteinExistence type="predicted"/>
<organism evidence="2 3">
    <name type="scientific">Aliidiomarina maris</name>
    <dbReference type="NCBI Taxonomy" id="531312"/>
    <lineage>
        <taxon>Bacteria</taxon>
        <taxon>Pseudomonadati</taxon>
        <taxon>Pseudomonadota</taxon>
        <taxon>Gammaproteobacteria</taxon>
        <taxon>Alteromonadales</taxon>
        <taxon>Idiomarinaceae</taxon>
        <taxon>Aliidiomarina</taxon>
    </lineage>
</organism>
<dbReference type="GO" id="GO:0015344">
    <property type="term" value="F:siderophore uptake transmembrane transporter activity"/>
    <property type="evidence" value="ECO:0007669"/>
    <property type="project" value="TreeGrafter"/>
</dbReference>
<protein>
    <submittedName>
        <fullName evidence="2">TonB-dependent receptor-like protein</fullName>
    </submittedName>
</protein>
<dbReference type="Pfam" id="PF07715">
    <property type="entry name" value="Plug"/>
    <property type="match status" value="1"/>
</dbReference>
<evidence type="ECO:0000313" key="2">
    <source>
        <dbReference type="EMBL" id="RAK01791.1"/>
    </source>
</evidence>
<dbReference type="RefSeq" id="WP_157983198.1">
    <property type="nucleotide sequence ID" value="NZ_PIPK01000001.1"/>
</dbReference>
<sequence length="157" mass="16737">MPATLSHLSVFIALATVNTGELSDREVLKTKESESTSSIERIQVTGELMSSPGVVELSTKRIRQPMPAQDGADFLRSITGFHTVRKGGASGDPVFRGMSGSRLTILTDGAFTLGGCPSRMDPPTAYITPQAFDFVTVIKGPQDVTHGPMTAVFLIPQ</sequence>
<comment type="caution">
    <text evidence="2">The sequence shown here is derived from an EMBL/GenBank/DDBJ whole genome shotgun (WGS) entry which is preliminary data.</text>
</comment>
<evidence type="ECO:0000313" key="3">
    <source>
        <dbReference type="Proteomes" id="UP000249203"/>
    </source>
</evidence>
<dbReference type="InterPro" id="IPR039426">
    <property type="entry name" value="TonB-dep_rcpt-like"/>
</dbReference>
<dbReference type="Proteomes" id="UP000249203">
    <property type="component" value="Unassembled WGS sequence"/>
</dbReference>
<reference evidence="2 3" key="1">
    <citation type="submission" date="2018-06" db="EMBL/GenBank/DDBJ databases">
        <title>Genomic Encyclopedia of Type Strains, Phase III (KMG-III): the genomes of soil and plant-associated and newly described type strains.</title>
        <authorList>
            <person name="Whitman W."/>
        </authorList>
    </citation>
    <scope>NUCLEOTIDE SEQUENCE [LARGE SCALE GENOMIC DNA]</scope>
    <source>
        <strain evidence="2 3">CGMCC 1.15366</strain>
    </source>
</reference>
<dbReference type="EMBL" id="QLMD01000001">
    <property type="protein sequence ID" value="RAK01791.1"/>
    <property type="molecule type" value="Genomic_DNA"/>
</dbReference>
<dbReference type="PANTHER" id="PTHR30069:SF49">
    <property type="entry name" value="OUTER MEMBRANE PROTEIN C"/>
    <property type="match status" value="1"/>
</dbReference>
<dbReference type="PANTHER" id="PTHR30069">
    <property type="entry name" value="TONB-DEPENDENT OUTER MEMBRANE RECEPTOR"/>
    <property type="match status" value="1"/>
</dbReference>
<dbReference type="GO" id="GO:0044718">
    <property type="term" value="P:siderophore transmembrane transport"/>
    <property type="evidence" value="ECO:0007669"/>
    <property type="project" value="TreeGrafter"/>
</dbReference>
<evidence type="ECO:0000259" key="1">
    <source>
        <dbReference type="Pfam" id="PF07715"/>
    </source>
</evidence>
<dbReference type="AlphaFoldDB" id="A0A327X4X9"/>
<dbReference type="GO" id="GO:0009279">
    <property type="term" value="C:cell outer membrane"/>
    <property type="evidence" value="ECO:0007669"/>
    <property type="project" value="TreeGrafter"/>
</dbReference>
<dbReference type="Gene3D" id="2.170.130.10">
    <property type="entry name" value="TonB-dependent receptor, plug domain"/>
    <property type="match status" value="1"/>
</dbReference>
<name>A0A327X4X9_9GAMM</name>
<accession>A0A327X4X9</accession>
<dbReference type="InterPro" id="IPR037066">
    <property type="entry name" value="Plug_dom_sf"/>
</dbReference>
<dbReference type="InterPro" id="IPR012910">
    <property type="entry name" value="Plug_dom"/>
</dbReference>
<dbReference type="SUPFAM" id="SSF56935">
    <property type="entry name" value="Porins"/>
    <property type="match status" value="1"/>
</dbReference>